<evidence type="ECO:0000256" key="1">
    <source>
        <dbReference type="SAM" id="Phobius"/>
    </source>
</evidence>
<dbReference type="EMBL" id="RKKB01000001">
    <property type="protein sequence ID" value="RPA34818.1"/>
    <property type="molecule type" value="Genomic_DNA"/>
</dbReference>
<dbReference type="Proteomes" id="UP000278855">
    <property type="component" value="Unassembled WGS sequence"/>
</dbReference>
<evidence type="ECO:0000313" key="4">
    <source>
        <dbReference type="Proteomes" id="UP000273778"/>
    </source>
</evidence>
<dbReference type="EMBL" id="CP034073">
    <property type="protein sequence ID" value="AZG36964.1"/>
    <property type="molecule type" value="Genomic_DNA"/>
</dbReference>
<reference evidence="2 4" key="1">
    <citation type="submission" date="2018-11" db="EMBL/GenBank/DDBJ databases">
        <title>Shewanella sp. M2.</title>
        <authorList>
            <person name="Hwang Y.J."/>
            <person name="Hwang C.Y."/>
        </authorList>
    </citation>
    <scope>NUCLEOTIDE SEQUENCE [LARGE SCALE GENOMIC DNA]</scope>
    <source>
        <strain evidence="2 4">M2</strain>
    </source>
</reference>
<organism evidence="3 5">
    <name type="scientific">Shewanella psychromarinicola</name>
    <dbReference type="NCBI Taxonomy" id="2487742"/>
    <lineage>
        <taxon>Bacteria</taxon>
        <taxon>Pseudomonadati</taxon>
        <taxon>Pseudomonadota</taxon>
        <taxon>Gammaproteobacteria</taxon>
        <taxon>Alteromonadales</taxon>
        <taxon>Shewanellaceae</taxon>
        <taxon>Shewanella</taxon>
    </lineage>
</organism>
<feature type="transmembrane region" description="Helical" evidence="1">
    <location>
        <begin position="12"/>
        <end position="31"/>
    </location>
</feature>
<keyword evidence="1" id="KW-0472">Membrane</keyword>
<gene>
    <name evidence="3" type="ORF">EGC77_03900</name>
    <name evidence="2" type="ORF">EGC80_20230</name>
</gene>
<name>A0A3N4ECP3_9GAMM</name>
<dbReference type="KEGG" id="spsr:EGC80_20230"/>
<protein>
    <submittedName>
        <fullName evidence="3">Membrane anchored protein in chemotaxis locus</fullName>
    </submittedName>
</protein>
<accession>A0A3N4ECP3</accession>
<dbReference type="OrthoDB" id="6272804at2"/>
<keyword evidence="4" id="KW-1185">Reference proteome</keyword>
<sequence length="154" mass="16963">MAKPEYSLKTKQMLGLFLSFIMIFVLAGLYVDAHQKVASLQQDVARLTASQVLLMVPEDQAANIADWLTMHPEQTQAIIASAGKELAQSALFGPGALDGGQLIEVDQVKYDIDTPAKWKDQEVVMSENDQGVKVIRLPNGGIRVTTRDDKQDKH</sequence>
<keyword evidence="1" id="KW-0812">Transmembrane</keyword>
<dbReference type="RefSeq" id="WP_101032317.1">
    <property type="nucleotide sequence ID" value="NZ_CP034073.1"/>
</dbReference>
<evidence type="ECO:0000313" key="5">
    <source>
        <dbReference type="Proteomes" id="UP000278855"/>
    </source>
</evidence>
<reference evidence="5" key="2">
    <citation type="submission" date="2018-11" db="EMBL/GenBank/DDBJ databases">
        <title>Shewanella sp. R106.</title>
        <authorList>
            <person name="Hwang Y.J."/>
            <person name="Hwang C.Y."/>
        </authorList>
    </citation>
    <scope>NUCLEOTIDE SEQUENCE [LARGE SCALE GENOMIC DNA]</scope>
    <source>
        <strain evidence="5">R106</strain>
    </source>
</reference>
<evidence type="ECO:0000313" key="2">
    <source>
        <dbReference type="EMBL" id="AZG36964.1"/>
    </source>
</evidence>
<proteinExistence type="predicted"/>
<dbReference type="Proteomes" id="UP000273778">
    <property type="component" value="Chromosome"/>
</dbReference>
<evidence type="ECO:0000313" key="3">
    <source>
        <dbReference type="EMBL" id="RPA34818.1"/>
    </source>
</evidence>
<keyword evidence="1" id="KW-1133">Transmembrane helix</keyword>
<reference evidence="3" key="3">
    <citation type="submission" date="2018-11" db="EMBL/GenBank/DDBJ databases">
        <authorList>
            <person name="Hwang Y.J."/>
            <person name="Hwang C.Y."/>
        </authorList>
    </citation>
    <scope>NUCLEOTIDE SEQUENCE</scope>
    <source>
        <strain evidence="3">R106</strain>
    </source>
</reference>
<dbReference type="AlphaFoldDB" id="A0A3N4ECP3"/>